<name>A0A934WT35_9FIRM</name>
<dbReference type="RefSeq" id="WP_201428144.1">
    <property type="nucleotide sequence ID" value="NZ_JAEQMG010000133.1"/>
</dbReference>
<dbReference type="EMBL" id="JAEQMG010000133">
    <property type="protein sequence ID" value="MBK6089419.1"/>
    <property type="molecule type" value="Genomic_DNA"/>
</dbReference>
<protein>
    <submittedName>
        <fullName evidence="6">Restriction endonuclease subunit S</fullName>
    </submittedName>
</protein>
<evidence type="ECO:0000256" key="4">
    <source>
        <dbReference type="SAM" id="Coils"/>
    </source>
</evidence>
<dbReference type="Gene3D" id="1.10.287.1120">
    <property type="entry name" value="Bipartite methylase S protein"/>
    <property type="match status" value="1"/>
</dbReference>
<keyword evidence="3" id="KW-0238">DNA-binding</keyword>
<dbReference type="Pfam" id="PF01420">
    <property type="entry name" value="Methylase_S"/>
    <property type="match status" value="1"/>
</dbReference>
<gene>
    <name evidence="6" type="ORF">JKK62_12340</name>
</gene>
<keyword evidence="6" id="KW-0255">Endonuclease</keyword>
<sequence>YISREALIHSSTKLCPANCILLVSRVGIGKVAIANTEICTSQDFTNLIPKYHDPVFLAYYLSRIMKEKSGSQGTSIKGITTTDISKIKVVLPKREEQEAIVSILSDMDNEIDELEKKLTKYRCLKQGMMSELLSGHIRLTEKEGA</sequence>
<dbReference type="Gene3D" id="3.90.220.20">
    <property type="entry name" value="DNA methylase specificity domains"/>
    <property type="match status" value="1"/>
</dbReference>
<dbReference type="PANTHER" id="PTHR30408">
    <property type="entry name" value="TYPE-1 RESTRICTION ENZYME ECOKI SPECIFICITY PROTEIN"/>
    <property type="match status" value="1"/>
</dbReference>
<keyword evidence="4" id="KW-0175">Coiled coil</keyword>
<organism evidence="6 7">
    <name type="scientific">Ruminococcus difficilis</name>
    <dbReference type="NCBI Taxonomy" id="2763069"/>
    <lineage>
        <taxon>Bacteria</taxon>
        <taxon>Bacillati</taxon>
        <taxon>Bacillota</taxon>
        <taxon>Clostridia</taxon>
        <taxon>Eubacteriales</taxon>
        <taxon>Oscillospiraceae</taxon>
        <taxon>Ruminococcus</taxon>
    </lineage>
</organism>
<comment type="similarity">
    <text evidence="1">Belongs to the type-I restriction system S methylase family.</text>
</comment>
<feature type="coiled-coil region" evidence="4">
    <location>
        <begin position="104"/>
        <end position="131"/>
    </location>
</feature>
<keyword evidence="6" id="KW-0540">Nuclease</keyword>
<comment type="caution">
    <text evidence="6">The sequence shown here is derived from an EMBL/GenBank/DDBJ whole genome shotgun (WGS) entry which is preliminary data.</text>
</comment>
<keyword evidence="7" id="KW-1185">Reference proteome</keyword>
<accession>A0A934WT35</accession>
<feature type="non-terminal residue" evidence="6">
    <location>
        <position position="1"/>
    </location>
</feature>
<evidence type="ECO:0000259" key="5">
    <source>
        <dbReference type="Pfam" id="PF01420"/>
    </source>
</evidence>
<evidence type="ECO:0000256" key="1">
    <source>
        <dbReference type="ARBA" id="ARBA00010923"/>
    </source>
</evidence>
<dbReference type="Proteomes" id="UP000633365">
    <property type="component" value="Unassembled WGS sequence"/>
</dbReference>
<dbReference type="InterPro" id="IPR044946">
    <property type="entry name" value="Restrct_endonuc_typeI_TRD_sf"/>
</dbReference>
<evidence type="ECO:0000313" key="7">
    <source>
        <dbReference type="Proteomes" id="UP000633365"/>
    </source>
</evidence>
<evidence type="ECO:0000256" key="3">
    <source>
        <dbReference type="ARBA" id="ARBA00023125"/>
    </source>
</evidence>
<keyword evidence="6" id="KW-0378">Hydrolase</keyword>
<dbReference type="SUPFAM" id="SSF116734">
    <property type="entry name" value="DNA methylase specificity domain"/>
    <property type="match status" value="1"/>
</dbReference>
<dbReference type="GO" id="GO:0009307">
    <property type="term" value="P:DNA restriction-modification system"/>
    <property type="evidence" value="ECO:0007669"/>
    <property type="project" value="UniProtKB-KW"/>
</dbReference>
<evidence type="ECO:0000313" key="6">
    <source>
        <dbReference type="EMBL" id="MBK6089419.1"/>
    </source>
</evidence>
<dbReference type="InterPro" id="IPR000055">
    <property type="entry name" value="Restrct_endonuc_typeI_TRD"/>
</dbReference>
<proteinExistence type="inferred from homology"/>
<dbReference type="PANTHER" id="PTHR30408:SF13">
    <property type="entry name" value="TYPE I RESTRICTION ENZYME HINDI SPECIFICITY SUBUNIT"/>
    <property type="match status" value="1"/>
</dbReference>
<evidence type="ECO:0000256" key="2">
    <source>
        <dbReference type="ARBA" id="ARBA00022747"/>
    </source>
</evidence>
<dbReference type="GO" id="GO:0003677">
    <property type="term" value="F:DNA binding"/>
    <property type="evidence" value="ECO:0007669"/>
    <property type="project" value="UniProtKB-KW"/>
</dbReference>
<keyword evidence="2" id="KW-0680">Restriction system</keyword>
<dbReference type="GO" id="GO:0004519">
    <property type="term" value="F:endonuclease activity"/>
    <property type="evidence" value="ECO:0007669"/>
    <property type="project" value="UniProtKB-KW"/>
</dbReference>
<feature type="domain" description="Type I restriction modification DNA specificity" evidence="5">
    <location>
        <begin position="3"/>
        <end position="118"/>
    </location>
</feature>
<reference evidence="6" key="1">
    <citation type="submission" date="2021-01" db="EMBL/GenBank/DDBJ databases">
        <title>Genome public.</title>
        <authorList>
            <person name="Liu C."/>
            <person name="Sun Q."/>
        </authorList>
    </citation>
    <scope>NUCLEOTIDE SEQUENCE</scope>
    <source>
        <strain evidence="6">M6</strain>
    </source>
</reference>
<dbReference type="InterPro" id="IPR052021">
    <property type="entry name" value="Type-I_RS_S_subunit"/>
</dbReference>
<dbReference type="AlphaFoldDB" id="A0A934WT35"/>